<evidence type="ECO:0000259" key="1">
    <source>
        <dbReference type="Pfam" id="PF01266"/>
    </source>
</evidence>
<feature type="domain" description="FAD dependent oxidoreductase" evidence="1">
    <location>
        <begin position="59"/>
        <end position="465"/>
    </location>
</feature>
<protein>
    <recommendedName>
        <fullName evidence="1">FAD dependent oxidoreductase domain-containing protein</fullName>
    </recommendedName>
</protein>
<reference evidence="2 3" key="1">
    <citation type="submission" date="2023-08" db="EMBL/GenBank/DDBJ databases">
        <title>Black Yeasts Isolated from many extreme environments.</title>
        <authorList>
            <person name="Coleine C."/>
            <person name="Stajich J.E."/>
            <person name="Selbmann L."/>
        </authorList>
    </citation>
    <scope>NUCLEOTIDE SEQUENCE [LARGE SCALE GENOMIC DNA]</scope>
    <source>
        <strain evidence="2 3">CCFEE 5792</strain>
    </source>
</reference>
<dbReference type="AlphaFoldDB" id="A0AAV9NIX8"/>
<evidence type="ECO:0000313" key="2">
    <source>
        <dbReference type="EMBL" id="KAK5058914.1"/>
    </source>
</evidence>
<dbReference type="GO" id="GO:0005737">
    <property type="term" value="C:cytoplasm"/>
    <property type="evidence" value="ECO:0007669"/>
    <property type="project" value="TreeGrafter"/>
</dbReference>
<dbReference type="Gene3D" id="3.50.50.60">
    <property type="entry name" value="FAD/NAD(P)-binding domain"/>
    <property type="match status" value="1"/>
</dbReference>
<evidence type="ECO:0000313" key="3">
    <source>
        <dbReference type="Proteomes" id="UP001358417"/>
    </source>
</evidence>
<dbReference type="PANTHER" id="PTHR13847:SF213">
    <property type="entry name" value="DEPENDENT OXIDOREDUCTASE, PUTATIVE-RELATED"/>
    <property type="match status" value="1"/>
</dbReference>
<organism evidence="2 3">
    <name type="scientific">Exophiala bonariae</name>
    <dbReference type="NCBI Taxonomy" id="1690606"/>
    <lineage>
        <taxon>Eukaryota</taxon>
        <taxon>Fungi</taxon>
        <taxon>Dikarya</taxon>
        <taxon>Ascomycota</taxon>
        <taxon>Pezizomycotina</taxon>
        <taxon>Eurotiomycetes</taxon>
        <taxon>Chaetothyriomycetidae</taxon>
        <taxon>Chaetothyriales</taxon>
        <taxon>Herpotrichiellaceae</taxon>
        <taxon>Exophiala</taxon>
    </lineage>
</organism>
<proteinExistence type="predicted"/>
<dbReference type="SUPFAM" id="SSF51905">
    <property type="entry name" value="FAD/NAD(P)-binding domain"/>
    <property type="match status" value="1"/>
</dbReference>
<dbReference type="PANTHER" id="PTHR13847">
    <property type="entry name" value="SARCOSINE DEHYDROGENASE-RELATED"/>
    <property type="match status" value="1"/>
</dbReference>
<comment type="caution">
    <text evidence="2">The sequence shown here is derived from an EMBL/GenBank/DDBJ whole genome shotgun (WGS) entry which is preliminary data.</text>
</comment>
<dbReference type="GeneID" id="89979332"/>
<dbReference type="Proteomes" id="UP001358417">
    <property type="component" value="Unassembled WGS sequence"/>
</dbReference>
<dbReference type="Gene3D" id="3.30.9.10">
    <property type="entry name" value="D-Amino Acid Oxidase, subunit A, domain 2"/>
    <property type="match status" value="1"/>
</dbReference>
<sequence length="506" mass="55528">MIAKDMANQQLSSIITELEAQLLADPQLPRPNPTESFWQLPPHPTLSKVQSKALPASIDVAIIGSGVTGCSVAKNLLELTSSSSQQLSITVFEARTLTSGATGRNGGLLSTFVPGDYKTLSDHFGHEQAVKIARYANRTLDKMYELGNSSEEAKKASEVRKLLDVIGFQDEESFRGFIESCKLYEEHVPEDHDKHRILSAAEVESEYNMRAAAGAVVCPNGAFWPYRLITHTWERLHNLYSSRFSIETQTPVTEILYDDSTNHTHPYILHTSRGIVRASRVVHATNGYTGHLLPQLRGKIYPLRGTMSTQKSTPAFGHHGRELSWSMINSGHFDNATGVVEAGLYYSNQNPHTNDIFIGGEKAKINELFVSDDSEVGAPCVENISGVLPRFFTKGWDDGAQPEVIKVWSGIMGFTGDHLPLIGKLSHSITGRGEEENGSGEYIAAGFNGYGMPLCWSSGEAVAKMILDIDVSDFLPEVFLVDEERLQNPERMSTRSALGSILGGSK</sequence>
<name>A0AAV9NIX8_9EURO</name>
<accession>A0AAV9NIX8</accession>
<dbReference type="InterPro" id="IPR036188">
    <property type="entry name" value="FAD/NAD-bd_sf"/>
</dbReference>
<dbReference type="Pfam" id="PF01266">
    <property type="entry name" value="DAO"/>
    <property type="match status" value="1"/>
</dbReference>
<dbReference type="EMBL" id="JAVRRD010000005">
    <property type="protein sequence ID" value="KAK5058914.1"/>
    <property type="molecule type" value="Genomic_DNA"/>
</dbReference>
<dbReference type="InterPro" id="IPR006076">
    <property type="entry name" value="FAD-dep_OxRdtase"/>
</dbReference>
<keyword evidence="3" id="KW-1185">Reference proteome</keyword>
<gene>
    <name evidence="2" type="ORF">LTR84_011178</name>
</gene>
<dbReference type="RefSeq" id="XP_064709437.1">
    <property type="nucleotide sequence ID" value="XM_064854711.1"/>
</dbReference>